<comment type="caution">
    <text evidence="2">The sequence shown here is derived from an EMBL/GenBank/DDBJ whole genome shotgun (WGS) entry which is preliminary data.</text>
</comment>
<dbReference type="InterPro" id="IPR041698">
    <property type="entry name" value="Methyltransf_25"/>
</dbReference>
<dbReference type="SUPFAM" id="SSF53335">
    <property type="entry name" value="S-adenosyl-L-methionine-dependent methyltransferases"/>
    <property type="match status" value="1"/>
</dbReference>
<accession>A0A1G1VCS0</accession>
<reference evidence="2 3" key="1">
    <citation type="journal article" date="2016" name="Nat. Commun.">
        <title>Thousands of microbial genomes shed light on interconnected biogeochemical processes in an aquifer system.</title>
        <authorList>
            <person name="Anantharaman K."/>
            <person name="Brown C.T."/>
            <person name="Hug L.A."/>
            <person name="Sharon I."/>
            <person name="Castelle C.J."/>
            <person name="Probst A.J."/>
            <person name="Thomas B.C."/>
            <person name="Singh A."/>
            <person name="Wilkins M.J."/>
            <person name="Karaoz U."/>
            <person name="Brodie E.L."/>
            <person name="Williams K.H."/>
            <person name="Hubbard S.S."/>
            <person name="Banfield J.F."/>
        </authorList>
    </citation>
    <scope>NUCLEOTIDE SEQUENCE [LARGE SCALE GENOMIC DNA]</scope>
</reference>
<organism evidence="2 3">
    <name type="scientific">Candidatus Blackburnbacteria bacterium RIFCSPLOWO2_01_FULL_41_27</name>
    <dbReference type="NCBI Taxonomy" id="1797520"/>
    <lineage>
        <taxon>Bacteria</taxon>
        <taxon>Candidatus Blackburniibacteriota</taxon>
    </lineage>
</organism>
<dbReference type="InterPro" id="IPR029063">
    <property type="entry name" value="SAM-dependent_MTases_sf"/>
</dbReference>
<dbReference type="Pfam" id="PF13649">
    <property type="entry name" value="Methyltransf_25"/>
    <property type="match status" value="1"/>
</dbReference>
<dbReference type="Gene3D" id="3.40.50.150">
    <property type="entry name" value="Vaccinia Virus protein VP39"/>
    <property type="match status" value="1"/>
</dbReference>
<dbReference type="CDD" id="cd02440">
    <property type="entry name" value="AdoMet_MTases"/>
    <property type="match status" value="1"/>
</dbReference>
<evidence type="ECO:0000259" key="1">
    <source>
        <dbReference type="Pfam" id="PF13649"/>
    </source>
</evidence>
<evidence type="ECO:0000313" key="3">
    <source>
        <dbReference type="Proteomes" id="UP000177685"/>
    </source>
</evidence>
<dbReference type="EMBL" id="MHCD01000040">
    <property type="protein sequence ID" value="OGY13189.1"/>
    <property type="molecule type" value="Genomic_DNA"/>
</dbReference>
<evidence type="ECO:0000313" key="2">
    <source>
        <dbReference type="EMBL" id="OGY13189.1"/>
    </source>
</evidence>
<dbReference type="Proteomes" id="UP000177685">
    <property type="component" value="Unassembled WGS sequence"/>
</dbReference>
<gene>
    <name evidence="2" type="ORF">A3A58_02055</name>
</gene>
<sequence>MNEMGHPDKILQFYDTNVIKEWGRLFSDKYHQVEYYVTLHYLDKYLPTTHRILDAGGGPGRYTIYLANKGHRMTLVDISPKELNLAKAKIAEHNVGYNVELVTAANILDLSLFPDNRFTSTIALGGVLSHFVDEQDRKKAVSELSRVTRPDGLIFISVMNRFGEISNTLLNFPGSADLTDQFLLDGNHKRPMTGESTGTHFYTPNELVDLTKQTGLTIESIVSVQNIASPLRNYVNGLTEEQFQQWLKVFIHLSQEPSLLGISSHLLIIAKNTKKVT</sequence>
<dbReference type="PANTHER" id="PTHR43591">
    <property type="entry name" value="METHYLTRANSFERASE"/>
    <property type="match status" value="1"/>
</dbReference>
<dbReference type="AlphaFoldDB" id="A0A1G1VCS0"/>
<proteinExistence type="predicted"/>
<feature type="domain" description="Methyltransferase" evidence="1">
    <location>
        <begin position="52"/>
        <end position="152"/>
    </location>
</feature>
<protein>
    <recommendedName>
        <fullName evidence="1">Methyltransferase domain-containing protein</fullName>
    </recommendedName>
</protein>
<name>A0A1G1VCS0_9BACT</name>